<keyword evidence="3" id="KW-1185">Reference proteome</keyword>
<keyword evidence="1" id="KW-0812">Transmembrane</keyword>
<name>A0A1G4GBD6_9BACT</name>
<gene>
    <name evidence="2" type="ORF">ING2E5A_3053</name>
</gene>
<feature type="transmembrane region" description="Helical" evidence="1">
    <location>
        <begin position="129"/>
        <end position="146"/>
    </location>
</feature>
<feature type="transmembrane region" description="Helical" evidence="1">
    <location>
        <begin position="104"/>
        <end position="123"/>
    </location>
</feature>
<dbReference type="AlphaFoldDB" id="A0A1G4GBD6"/>
<feature type="transmembrane region" description="Helical" evidence="1">
    <location>
        <begin position="177"/>
        <end position="195"/>
    </location>
</feature>
<dbReference type="KEGG" id="pmuc:ING2E5A_3053"/>
<accession>A0A1G4GBD6</accession>
<evidence type="ECO:0000313" key="3">
    <source>
        <dbReference type="Proteomes" id="UP000178485"/>
    </source>
</evidence>
<organism evidence="2 3">
    <name type="scientific">Petrimonas mucosa</name>
    <dbReference type="NCBI Taxonomy" id="1642646"/>
    <lineage>
        <taxon>Bacteria</taxon>
        <taxon>Pseudomonadati</taxon>
        <taxon>Bacteroidota</taxon>
        <taxon>Bacteroidia</taxon>
        <taxon>Bacteroidales</taxon>
        <taxon>Dysgonomonadaceae</taxon>
        <taxon>Petrimonas</taxon>
    </lineage>
</organism>
<feature type="transmembrane region" description="Helical" evidence="1">
    <location>
        <begin position="64"/>
        <end position="83"/>
    </location>
</feature>
<sequence>MKNREALEAVKEIRSMMERSTRFISFSGTSTILVGLYALVGSFIARNLLASASFTADNYRIVSWLFVTALLLFVLSLSTILFFSIRKARRRQHPFFNKPAYRTFFNFFLPLAAGALFCGALLLNGYFELILPATLLFYGVSLINASKYTYGNIFGLGCAEMVLGLLAAFFPAEGLCFWAAGFGLLHILYGIYFYVTVERKEGKS</sequence>
<dbReference type="Proteomes" id="UP000178485">
    <property type="component" value="Chromosome i"/>
</dbReference>
<dbReference type="EMBL" id="LT608328">
    <property type="protein sequence ID" value="SCM59844.1"/>
    <property type="molecule type" value="Genomic_DNA"/>
</dbReference>
<keyword evidence="1" id="KW-1133">Transmembrane helix</keyword>
<dbReference type="STRING" id="1642646.ING2E5A_3053"/>
<reference evidence="2 3" key="1">
    <citation type="submission" date="2016-08" db="EMBL/GenBank/DDBJ databases">
        <authorList>
            <person name="Seilhamer J.J."/>
        </authorList>
    </citation>
    <scope>NUCLEOTIDE SEQUENCE [LARGE SCALE GENOMIC DNA]</scope>
    <source>
        <strain evidence="2">ING2-E5A</strain>
    </source>
</reference>
<protein>
    <submittedName>
        <fullName evidence="2">Uncharacterized protein</fullName>
    </submittedName>
</protein>
<keyword evidence="1" id="KW-0472">Membrane</keyword>
<proteinExistence type="predicted"/>
<feature type="transmembrane region" description="Helical" evidence="1">
    <location>
        <begin position="153"/>
        <end position="171"/>
    </location>
</feature>
<dbReference type="RefSeq" id="WP_071138059.1">
    <property type="nucleotide sequence ID" value="NZ_DUQN01000127.1"/>
</dbReference>
<evidence type="ECO:0000256" key="1">
    <source>
        <dbReference type="SAM" id="Phobius"/>
    </source>
</evidence>
<feature type="transmembrane region" description="Helical" evidence="1">
    <location>
        <begin position="21"/>
        <end position="44"/>
    </location>
</feature>
<evidence type="ECO:0000313" key="2">
    <source>
        <dbReference type="EMBL" id="SCM59844.1"/>
    </source>
</evidence>